<dbReference type="Proteomes" id="UP000666369">
    <property type="component" value="Unassembled WGS sequence"/>
</dbReference>
<sequence length="231" mass="25733">MSTDPFQLPFRLDRSRNAATQVFDHLRELITTLALKPLASLQRNDLSAYYGLSSTPVRDALTKLSEEGLVDIYPQQATVVRAIDVQSAMQAQFLRLALEVEIADQLAQQVTPQLIGTLGNLISQQQLALSLGDFDTFVKVDMAFHRQMFASANVEQLWHWVRQQSGNLDRLRRLHVPIEGKAARVVADHRGIVAAIEVGDSAQAMANVRSHLTGTLTQIEAIREKHPGYLI</sequence>
<dbReference type="SMART" id="SM00895">
    <property type="entry name" value="FCD"/>
    <property type="match status" value="1"/>
</dbReference>
<dbReference type="Gene3D" id="1.20.120.530">
    <property type="entry name" value="GntR ligand-binding domain-like"/>
    <property type="match status" value="1"/>
</dbReference>
<keyword evidence="2" id="KW-0238">DNA-binding</keyword>
<organism evidence="5 6">
    <name type="scientific">Duganella aceris</name>
    <dbReference type="NCBI Taxonomy" id="2703883"/>
    <lineage>
        <taxon>Bacteria</taxon>
        <taxon>Pseudomonadati</taxon>
        <taxon>Pseudomonadota</taxon>
        <taxon>Betaproteobacteria</taxon>
        <taxon>Burkholderiales</taxon>
        <taxon>Oxalobacteraceae</taxon>
        <taxon>Telluria group</taxon>
        <taxon>Duganella</taxon>
    </lineage>
</organism>
<dbReference type="Pfam" id="PF00392">
    <property type="entry name" value="GntR"/>
    <property type="match status" value="1"/>
</dbReference>
<reference evidence="5 6" key="1">
    <citation type="submission" date="2020-01" db="EMBL/GenBank/DDBJ databases">
        <authorList>
            <person name="Lee S.D."/>
        </authorList>
    </citation>
    <scope>NUCLEOTIDE SEQUENCE [LARGE SCALE GENOMIC DNA]</scope>
    <source>
        <strain evidence="5 6">SAP-35</strain>
    </source>
</reference>
<reference evidence="6" key="2">
    <citation type="submission" date="2023-07" db="EMBL/GenBank/DDBJ databases">
        <title>Duganella aceri sp. nov., isolated from tree sap.</title>
        <authorList>
            <person name="Kim I.S."/>
        </authorList>
    </citation>
    <scope>NUCLEOTIDE SEQUENCE [LARGE SCALE GENOMIC DNA]</scope>
    <source>
        <strain evidence="6">SAP-35</strain>
    </source>
</reference>
<dbReference type="InterPro" id="IPR000524">
    <property type="entry name" value="Tscrpt_reg_HTH_GntR"/>
</dbReference>
<keyword evidence="1" id="KW-0805">Transcription regulation</keyword>
<dbReference type="SUPFAM" id="SSF46785">
    <property type="entry name" value="Winged helix' DNA-binding domain"/>
    <property type="match status" value="1"/>
</dbReference>
<dbReference type="SMART" id="SM00345">
    <property type="entry name" value="HTH_GNTR"/>
    <property type="match status" value="1"/>
</dbReference>
<dbReference type="Pfam" id="PF07729">
    <property type="entry name" value="FCD"/>
    <property type="match status" value="1"/>
</dbReference>
<keyword evidence="6" id="KW-1185">Reference proteome</keyword>
<dbReference type="PROSITE" id="PS50949">
    <property type="entry name" value="HTH_GNTR"/>
    <property type="match status" value="1"/>
</dbReference>
<evidence type="ECO:0000313" key="6">
    <source>
        <dbReference type="Proteomes" id="UP000666369"/>
    </source>
</evidence>
<dbReference type="PANTHER" id="PTHR43537">
    <property type="entry name" value="TRANSCRIPTIONAL REGULATOR, GNTR FAMILY"/>
    <property type="match status" value="1"/>
</dbReference>
<dbReference type="EMBL" id="JAADJT010000010">
    <property type="protein sequence ID" value="NGZ86874.1"/>
    <property type="molecule type" value="Genomic_DNA"/>
</dbReference>
<feature type="domain" description="HTH gntR-type" evidence="4">
    <location>
        <begin position="16"/>
        <end position="83"/>
    </location>
</feature>
<keyword evidence="3" id="KW-0804">Transcription</keyword>
<dbReference type="InterPro" id="IPR036390">
    <property type="entry name" value="WH_DNA-bd_sf"/>
</dbReference>
<name>A0ABX0FQF7_9BURK</name>
<dbReference type="InterPro" id="IPR008920">
    <property type="entry name" value="TF_FadR/GntR_C"/>
</dbReference>
<dbReference type="InterPro" id="IPR036388">
    <property type="entry name" value="WH-like_DNA-bd_sf"/>
</dbReference>
<evidence type="ECO:0000256" key="2">
    <source>
        <dbReference type="ARBA" id="ARBA00023125"/>
    </source>
</evidence>
<evidence type="ECO:0000256" key="3">
    <source>
        <dbReference type="ARBA" id="ARBA00023163"/>
    </source>
</evidence>
<evidence type="ECO:0000259" key="4">
    <source>
        <dbReference type="PROSITE" id="PS50949"/>
    </source>
</evidence>
<protein>
    <submittedName>
        <fullName evidence="5">GntR family transcriptional regulator</fullName>
    </submittedName>
</protein>
<accession>A0ABX0FQF7</accession>
<dbReference type="SUPFAM" id="SSF48008">
    <property type="entry name" value="GntR ligand-binding domain-like"/>
    <property type="match status" value="1"/>
</dbReference>
<evidence type="ECO:0000313" key="5">
    <source>
        <dbReference type="EMBL" id="NGZ86874.1"/>
    </source>
</evidence>
<dbReference type="InterPro" id="IPR011711">
    <property type="entry name" value="GntR_C"/>
</dbReference>
<dbReference type="PANTHER" id="PTHR43537:SF45">
    <property type="entry name" value="GNTR FAMILY REGULATORY PROTEIN"/>
    <property type="match status" value="1"/>
</dbReference>
<evidence type="ECO:0000256" key="1">
    <source>
        <dbReference type="ARBA" id="ARBA00023015"/>
    </source>
</evidence>
<comment type="caution">
    <text evidence="5">The sequence shown here is derived from an EMBL/GenBank/DDBJ whole genome shotgun (WGS) entry which is preliminary data.</text>
</comment>
<gene>
    <name evidence="5" type="ORF">GW587_21740</name>
</gene>
<proteinExistence type="predicted"/>
<dbReference type="Gene3D" id="1.10.10.10">
    <property type="entry name" value="Winged helix-like DNA-binding domain superfamily/Winged helix DNA-binding domain"/>
    <property type="match status" value="1"/>
</dbReference>